<dbReference type="KEGG" id="aoh:AOV_02670"/>
<keyword evidence="7 10" id="KW-0067">ATP-binding</keyword>
<feature type="site" description="Interaction with substrate tRNA" evidence="10">
    <location>
        <position position="121"/>
    </location>
</feature>
<evidence type="ECO:0000313" key="15">
    <source>
        <dbReference type="Proteomes" id="UP000259762"/>
    </source>
</evidence>
<dbReference type="PANTHER" id="PTHR11088">
    <property type="entry name" value="TRNA DIMETHYLALLYLTRANSFERASE"/>
    <property type="match status" value="1"/>
</dbReference>
<dbReference type="HAMAP" id="MF_00185">
    <property type="entry name" value="IPP_trans"/>
    <property type="match status" value="1"/>
</dbReference>
<dbReference type="EMBL" id="CP015994">
    <property type="protein sequence ID" value="ASI47739.1"/>
    <property type="molecule type" value="Genomic_DNA"/>
</dbReference>
<dbReference type="InterPro" id="IPR018022">
    <property type="entry name" value="IPT"/>
</dbReference>
<sequence length="305" mass="35115">MHKLLILTGPTASGKSEVSGIVAERLGCTIINCDSKQIYQHVPTITDQAEYLQTNPQFRLYSYVHPSNNYSVGLWLEDAKQEILLAWKKKSFPIVVGGSGLYINSLIYGLSEMPPVDAHIRQKARTLLSEVGNDKFFELLLLQDANASKIDRRNSHRLLRAFEVFESTGVSIFSWRERHPRQRPFENCEVCVLLPPKEELYPRIDRRLVDMINSSAISEVEYLMSLNLPADAPIMKAIGVREVMEYLRGNISLSEAIENSQRNTRLYAKRQYTWFRRQLPEDARVLNTREEMVQHLISSLTEMEK</sequence>
<reference evidence="14 15" key="2">
    <citation type="journal article" date="2019" name="BMC Genomics">
        <title>The Anaplasma ovis genome reveals a high proportion of pseudogenes.</title>
        <authorList>
            <person name="Liu Z."/>
            <person name="Peasley A.M."/>
            <person name="Yang J."/>
            <person name="Li Y."/>
            <person name="Guan G."/>
            <person name="Luo J."/>
            <person name="Yin H."/>
            <person name="Brayton K.A."/>
        </authorList>
    </citation>
    <scope>NUCLEOTIDE SEQUENCE [LARGE SCALE GENOMIC DNA]</scope>
    <source>
        <strain evidence="14 15">Haibei</strain>
    </source>
</reference>
<comment type="cofactor">
    <cofactor evidence="1 10">
        <name>Mg(2+)</name>
        <dbReference type="ChEBI" id="CHEBI:18420"/>
    </cofactor>
</comment>
<evidence type="ECO:0000256" key="4">
    <source>
        <dbReference type="ARBA" id="ARBA00022679"/>
    </source>
</evidence>
<dbReference type="EC" id="2.5.1.75" evidence="10"/>
<name>A0A2Z2LIA4_9RICK</name>
<dbReference type="Gene3D" id="1.10.20.140">
    <property type="match status" value="1"/>
</dbReference>
<evidence type="ECO:0000256" key="9">
    <source>
        <dbReference type="ARBA" id="ARBA00049563"/>
    </source>
</evidence>
<comment type="caution">
    <text evidence="10">Lacks conserved residue(s) required for the propagation of feature annotation.</text>
</comment>
<dbReference type="InterPro" id="IPR027417">
    <property type="entry name" value="P-loop_NTPase"/>
</dbReference>
<dbReference type="Pfam" id="PF01715">
    <property type="entry name" value="IPPT"/>
    <property type="match status" value="1"/>
</dbReference>
<dbReference type="NCBIfam" id="TIGR00174">
    <property type="entry name" value="miaA"/>
    <property type="match status" value="1"/>
</dbReference>
<keyword evidence="5 10" id="KW-0819">tRNA processing</keyword>
<evidence type="ECO:0000256" key="5">
    <source>
        <dbReference type="ARBA" id="ARBA00022694"/>
    </source>
</evidence>
<feature type="binding site" evidence="10">
    <location>
        <begin position="9"/>
        <end position="16"/>
    </location>
    <ligand>
        <name>ATP</name>
        <dbReference type="ChEBI" id="CHEBI:30616"/>
    </ligand>
</feature>
<dbReference type="OrthoDB" id="9776390at2"/>
<comment type="catalytic activity">
    <reaction evidence="9 10 11">
        <text>adenosine(37) in tRNA + dimethylallyl diphosphate = N(6)-dimethylallyladenosine(37) in tRNA + diphosphate</text>
        <dbReference type="Rhea" id="RHEA:26482"/>
        <dbReference type="Rhea" id="RHEA-COMP:10162"/>
        <dbReference type="Rhea" id="RHEA-COMP:10375"/>
        <dbReference type="ChEBI" id="CHEBI:33019"/>
        <dbReference type="ChEBI" id="CHEBI:57623"/>
        <dbReference type="ChEBI" id="CHEBI:74411"/>
        <dbReference type="ChEBI" id="CHEBI:74415"/>
        <dbReference type="EC" id="2.5.1.75"/>
    </reaction>
</comment>
<comment type="function">
    <text evidence="2 10 12">Catalyzes the transfer of a dimethylallyl group onto the adenine at position 37 in tRNAs that read codons beginning with uridine, leading to the formation of N6-(dimethylallyl)adenosine (i(6)A).</text>
</comment>
<evidence type="ECO:0000256" key="1">
    <source>
        <dbReference type="ARBA" id="ARBA00001946"/>
    </source>
</evidence>
<dbReference type="RefSeq" id="WP_075139030.1">
    <property type="nucleotide sequence ID" value="NZ_CP015994.1"/>
</dbReference>
<evidence type="ECO:0000256" key="12">
    <source>
        <dbReference type="RuleBase" id="RU003784"/>
    </source>
</evidence>
<dbReference type="GO" id="GO:0005524">
    <property type="term" value="F:ATP binding"/>
    <property type="evidence" value="ECO:0007669"/>
    <property type="project" value="UniProtKB-UniRule"/>
</dbReference>
<accession>A0A2Z2LIA4</accession>
<evidence type="ECO:0000256" key="3">
    <source>
        <dbReference type="ARBA" id="ARBA00005842"/>
    </source>
</evidence>
<evidence type="ECO:0000256" key="2">
    <source>
        <dbReference type="ARBA" id="ARBA00003213"/>
    </source>
</evidence>
<evidence type="ECO:0000256" key="11">
    <source>
        <dbReference type="RuleBase" id="RU003783"/>
    </source>
</evidence>
<evidence type="ECO:0000256" key="10">
    <source>
        <dbReference type="HAMAP-Rule" id="MF_00185"/>
    </source>
</evidence>
<comment type="similarity">
    <text evidence="3 10 13">Belongs to the IPP transferase family.</text>
</comment>
<organism evidence="14 15">
    <name type="scientific">Anaplasma ovis str. Haibei</name>
    <dbReference type="NCBI Taxonomy" id="1248439"/>
    <lineage>
        <taxon>Bacteria</taxon>
        <taxon>Pseudomonadati</taxon>
        <taxon>Pseudomonadota</taxon>
        <taxon>Alphaproteobacteria</taxon>
        <taxon>Rickettsiales</taxon>
        <taxon>Anaplasmataceae</taxon>
        <taxon>Anaplasma</taxon>
    </lineage>
</organism>
<gene>
    <name evidence="10" type="primary">miaA</name>
    <name evidence="14" type="ORF">AOV_02670</name>
</gene>
<dbReference type="AlphaFoldDB" id="A0A2Z2LIA4"/>
<keyword evidence="6 10" id="KW-0547">Nucleotide-binding</keyword>
<evidence type="ECO:0000256" key="13">
    <source>
        <dbReference type="RuleBase" id="RU003785"/>
    </source>
</evidence>
<evidence type="ECO:0000256" key="7">
    <source>
        <dbReference type="ARBA" id="ARBA00022840"/>
    </source>
</evidence>
<reference evidence="15" key="1">
    <citation type="submission" date="2018-06" db="EMBL/GenBank/DDBJ databases">
        <title>The Anaplasma ovis genome reveals a high proportion of pseudogenes.</title>
        <authorList>
            <person name="Liu Z."/>
            <person name="Peasley A.M."/>
            <person name="Yang J."/>
            <person name="Li Y."/>
            <person name="Guan G."/>
            <person name="Luo J."/>
            <person name="Yin H."/>
            <person name="Brayton K.A."/>
        </authorList>
    </citation>
    <scope>NUCLEOTIDE SEQUENCE [LARGE SCALE GENOMIC DNA]</scope>
    <source>
        <strain evidence="15">Haibei</strain>
    </source>
</reference>
<dbReference type="Proteomes" id="UP000259762">
    <property type="component" value="Chromosome"/>
</dbReference>
<feature type="region of interest" description="Interaction with substrate tRNA" evidence="10">
    <location>
        <begin position="34"/>
        <end position="37"/>
    </location>
</feature>
<keyword evidence="4 10" id="KW-0808">Transferase</keyword>
<keyword evidence="8 10" id="KW-0460">Magnesium</keyword>
<evidence type="ECO:0000313" key="14">
    <source>
        <dbReference type="EMBL" id="ASI47739.1"/>
    </source>
</evidence>
<keyword evidence="15" id="KW-1185">Reference proteome</keyword>
<comment type="subunit">
    <text evidence="10">Monomer.</text>
</comment>
<dbReference type="SUPFAM" id="SSF52540">
    <property type="entry name" value="P-loop containing nucleoside triphosphate hydrolases"/>
    <property type="match status" value="2"/>
</dbReference>
<evidence type="ECO:0000256" key="8">
    <source>
        <dbReference type="ARBA" id="ARBA00022842"/>
    </source>
</evidence>
<feature type="binding site" evidence="10">
    <location>
        <begin position="11"/>
        <end position="16"/>
    </location>
    <ligand>
        <name>substrate</name>
    </ligand>
</feature>
<proteinExistence type="inferred from homology"/>
<evidence type="ECO:0000256" key="6">
    <source>
        <dbReference type="ARBA" id="ARBA00022741"/>
    </source>
</evidence>
<dbReference type="Gene3D" id="3.40.50.300">
    <property type="entry name" value="P-loop containing nucleotide triphosphate hydrolases"/>
    <property type="match status" value="1"/>
</dbReference>
<dbReference type="InterPro" id="IPR039657">
    <property type="entry name" value="Dimethylallyltransferase"/>
</dbReference>
<protein>
    <recommendedName>
        <fullName evidence="10">tRNA dimethylallyltransferase</fullName>
        <ecNumber evidence="10">2.5.1.75</ecNumber>
    </recommendedName>
    <alternativeName>
        <fullName evidence="10">Dimethylallyl diphosphate:tRNA dimethylallyltransferase</fullName>
        <shortName evidence="10">DMAPP:tRNA dimethylallyltransferase</shortName>
        <shortName evidence="10">DMATase</shortName>
    </alternativeName>
    <alternativeName>
        <fullName evidence="10">Isopentenyl-diphosphate:tRNA isopentenyltransferase</fullName>
        <shortName evidence="10">IPP transferase</shortName>
        <shortName evidence="10">IPPT</shortName>
        <shortName evidence="10">IPTase</shortName>
    </alternativeName>
</protein>
<dbReference type="PANTHER" id="PTHR11088:SF60">
    <property type="entry name" value="TRNA DIMETHYLALLYLTRANSFERASE"/>
    <property type="match status" value="1"/>
</dbReference>
<dbReference type="GO" id="GO:0006400">
    <property type="term" value="P:tRNA modification"/>
    <property type="evidence" value="ECO:0007669"/>
    <property type="project" value="TreeGrafter"/>
</dbReference>
<dbReference type="GO" id="GO:0052381">
    <property type="term" value="F:tRNA dimethylallyltransferase activity"/>
    <property type="evidence" value="ECO:0007669"/>
    <property type="project" value="UniProtKB-UniRule"/>
</dbReference>
<feature type="site" description="Interaction with substrate tRNA" evidence="10">
    <location>
        <position position="99"/>
    </location>
</feature>